<reference evidence="3 4" key="1">
    <citation type="journal article" date="2018" name="Gigascience">
        <title>Genomes of trombidid mites reveal novel predicted allergens and laterally-transferred genes associated with secondary metabolism.</title>
        <authorList>
            <person name="Dong X."/>
            <person name="Chaisiri K."/>
            <person name="Xia D."/>
            <person name="Armstrong S.D."/>
            <person name="Fang Y."/>
            <person name="Donnelly M.J."/>
            <person name="Kadowaki T."/>
            <person name="McGarry J.W."/>
            <person name="Darby A.C."/>
            <person name="Makepeace B.L."/>
        </authorList>
    </citation>
    <scope>NUCLEOTIDE SEQUENCE [LARGE SCALE GENOMIC DNA]</scope>
    <source>
        <strain evidence="3">UoL-UT</strain>
    </source>
</reference>
<dbReference type="InterPro" id="IPR036291">
    <property type="entry name" value="NAD(P)-bd_dom_sf"/>
</dbReference>
<dbReference type="SMART" id="SM00829">
    <property type="entry name" value="PKS_ER"/>
    <property type="match status" value="1"/>
</dbReference>
<dbReference type="InterPro" id="IPR051397">
    <property type="entry name" value="Zn-ADH-like_protein"/>
</dbReference>
<dbReference type="GO" id="GO:0005739">
    <property type="term" value="C:mitochondrion"/>
    <property type="evidence" value="ECO:0007669"/>
    <property type="project" value="TreeGrafter"/>
</dbReference>
<dbReference type="SUPFAM" id="SSF51735">
    <property type="entry name" value="NAD(P)-binding Rossmann-fold domains"/>
    <property type="match status" value="1"/>
</dbReference>
<dbReference type="GO" id="GO:0016491">
    <property type="term" value="F:oxidoreductase activity"/>
    <property type="evidence" value="ECO:0007669"/>
    <property type="project" value="InterPro"/>
</dbReference>
<dbReference type="SUPFAM" id="SSF50129">
    <property type="entry name" value="GroES-like"/>
    <property type="match status" value="1"/>
</dbReference>
<dbReference type="STRING" id="299467.A0A443SEV2"/>
<dbReference type="VEuPathDB" id="VectorBase:LDEU005986"/>
<gene>
    <name evidence="3" type="ORF">B4U80_03744</name>
</gene>
<comment type="caution">
    <text evidence="3">The sequence shown here is derived from an EMBL/GenBank/DDBJ whole genome shotgun (WGS) entry which is preliminary data.</text>
</comment>
<keyword evidence="4" id="KW-1185">Reference proteome</keyword>
<evidence type="ECO:0000256" key="1">
    <source>
        <dbReference type="ARBA" id="ARBA00010371"/>
    </source>
</evidence>
<evidence type="ECO:0000313" key="3">
    <source>
        <dbReference type="EMBL" id="RWS26054.1"/>
    </source>
</evidence>
<dbReference type="InterPro" id="IPR020843">
    <property type="entry name" value="ER"/>
</dbReference>
<feature type="domain" description="Enoyl reductase (ER)" evidence="2">
    <location>
        <begin position="18"/>
        <end position="342"/>
    </location>
</feature>
<proteinExistence type="inferred from homology"/>
<dbReference type="EMBL" id="NCKV01003108">
    <property type="protein sequence ID" value="RWS26054.1"/>
    <property type="molecule type" value="Genomic_DNA"/>
</dbReference>
<dbReference type="Pfam" id="PF08240">
    <property type="entry name" value="ADH_N"/>
    <property type="match status" value="1"/>
</dbReference>
<dbReference type="GO" id="GO:0008270">
    <property type="term" value="F:zinc ion binding"/>
    <property type="evidence" value="ECO:0007669"/>
    <property type="project" value="InterPro"/>
</dbReference>
<evidence type="ECO:0000313" key="4">
    <source>
        <dbReference type="Proteomes" id="UP000288716"/>
    </source>
</evidence>
<dbReference type="InterPro" id="IPR013154">
    <property type="entry name" value="ADH-like_N"/>
</dbReference>
<dbReference type="OrthoDB" id="809632at2759"/>
<dbReference type="InterPro" id="IPR013149">
    <property type="entry name" value="ADH-like_C"/>
</dbReference>
<dbReference type="AlphaFoldDB" id="A0A443SEV2"/>
<dbReference type="Proteomes" id="UP000288716">
    <property type="component" value="Unassembled WGS sequence"/>
</dbReference>
<dbReference type="Gene3D" id="3.40.50.720">
    <property type="entry name" value="NAD(P)-binding Rossmann-like Domain"/>
    <property type="match status" value="1"/>
</dbReference>
<organism evidence="3 4">
    <name type="scientific">Leptotrombidium deliense</name>
    <dbReference type="NCBI Taxonomy" id="299467"/>
    <lineage>
        <taxon>Eukaryota</taxon>
        <taxon>Metazoa</taxon>
        <taxon>Ecdysozoa</taxon>
        <taxon>Arthropoda</taxon>
        <taxon>Chelicerata</taxon>
        <taxon>Arachnida</taxon>
        <taxon>Acari</taxon>
        <taxon>Acariformes</taxon>
        <taxon>Trombidiformes</taxon>
        <taxon>Prostigmata</taxon>
        <taxon>Anystina</taxon>
        <taxon>Parasitengona</taxon>
        <taxon>Trombiculoidea</taxon>
        <taxon>Trombiculidae</taxon>
        <taxon>Leptotrombidium</taxon>
    </lineage>
</organism>
<dbReference type="InterPro" id="IPR011032">
    <property type="entry name" value="GroES-like_sf"/>
</dbReference>
<dbReference type="Pfam" id="PF00107">
    <property type="entry name" value="ADH_zinc_N"/>
    <property type="match status" value="1"/>
</dbReference>
<dbReference type="PANTHER" id="PTHR43677">
    <property type="entry name" value="SHORT-CHAIN DEHYDROGENASE/REDUCTASE"/>
    <property type="match status" value="1"/>
</dbReference>
<dbReference type="PROSITE" id="PS01162">
    <property type="entry name" value="QOR_ZETA_CRYSTAL"/>
    <property type="match status" value="1"/>
</dbReference>
<dbReference type="Gene3D" id="3.90.180.10">
    <property type="entry name" value="Medium-chain alcohol dehydrogenases, catalytic domain"/>
    <property type="match status" value="1"/>
</dbReference>
<dbReference type="InterPro" id="IPR002364">
    <property type="entry name" value="Quin_OxRdtase/zeta-crystal_CS"/>
</dbReference>
<name>A0A443SEV2_9ACAR</name>
<protein>
    <submittedName>
        <fullName evidence="3">Zinc-binding alcohol dehydrogenase domain-containing protein 2-like protein</fullName>
    </submittedName>
</protein>
<sequence length="344" mass="37474">MSLPATYEKILITKLTPNFREAAQVVSTQLKPPAKNEILLKVLYVGINASDIVVSAGGWSADGGKTPFDCGLEALGIVAGIGENVTNVHLGQTALYWSLSNRRAYSQYINVVATDVILVPDLKPEYIGLMVSGLTAAIGLEMGAAVKAGDKVLITAAAGGCGHIAVQWAKRVLNAQVIALCSNETKRELLQQLECCDCIINYRTQDVSAILSQKYPDGIDVIWETLGGQLFKTLANHVAPRGRLLSVGTISTYKNPHETSDVNLPRKFYSQGRKLYGFSIVRQQRHFDDYFKKLYTLFVTGQLLVITDFGENTSDGPFESLHGIVRAVEYLHSGENIGKVIAQI</sequence>
<evidence type="ECO:0000259" key="2">
    <source>
        <dbReference type="SMART" id="SM00829"/>
    </source>
</evidence>
<dbReference type="PANTHER" id="PTHR43677:SF3">
    <property type="entry name" value="PROSTAGLANDIN REDUCTASE 3"/>
    <property type="match status" value="1"/>
</dbReference>
<comment type="similarity">
    <text evidence="1">Belongs to the zinc-containing alcohol dehydrogenase family. Quinone oxidoreductase subfamily.</text>
</comment>
<accession>A0A443SEV2</accession>